<dbReference type="InterPro" id="IPR012939">
    <property type="entry name" value="Glyco_hydro_92"/>
</dbReference>
<dbReference type="Gene3D" id="2.70.98.10">
    <property type="match status" value="1"/>
</dbReference>
<keyword evidence="6" id="KW-1185">Reference proteome</keyword>
<dbReference type="GO" id="GO:0000224">
    <property type="term" value="F:peptide-N4-(N-acetyl-beta-glucosaminyl)asparagine amidase activity"/>
    <property type="evidence" value="ECO:0007669"/>
    <property type="project" value="TreeGrafter"/>
</dbReference>
<dbReference type="AlphaFoldDB" id="A0A8H4PUY7"/>
<dbReference type="GO" id="GO:0030246">
    <property type="term" value="F:carbohydrate binding"/>
    <property type="evidence" value="ECO:0007669"/>
    <property type="project" value="InterPro"/>
</dbReference>
<dbReference type="Gene3D" id="1.20.1610.10">
    <property type="entry name" value="alpha-1,2-mannosidases domains"/>
    <property type="match status" value="1"/>
</dbReference>
<evidence type="ECO:0000259" key="4">
    <source>
        <dbReference type="Pfam" id="PF17678"/>
    </source>
</evidence>
<dbReference type="InterPro" id="IPR005887">
    <property type="entry name" value="GH92_a_mannosidase_put"/>
</dbReference>
<dbReference type="Pfam" id="PF07971">
    <property type="entry name" value="Glyco_hydro_92"/>
    <property type="match status" value="1"/>
</dbReference>
<evidence type="ECO:0008006" key="7">
    <source>
        <dbReference type="Google" id="ProtNLM"/>
    </source>
</evidence>
<evidence type="ECO:0000259" key="3">
    <source>
        <dbReference type="Pfam" id="PF07971"/>
    </source>
</evidence>
<dbReference type="FunFam" id="2.70.98.10:FF:000010">
    <property type="entry name" value="Alpha-1,2-mannosidase family protein"/>
    <property type="match status" value="1"/>
</dbReference>
<dbReference type="SUPFAM" id="SSF48208">
    <property type="entry name" value="Six-hairpin glycosidases"/>
    <property type="match status" value="1"/>
</dbReference>
<dbReference type="Proteomes" id="UP000557566">
    <property type="component" value="Unassembled WGS sequence"/>
</dbReference>
<dbReference type="PANTHER" id="PTHR12143:SF25">
    <property type="entry name" value="FAMILY PROTEIN, PUTATIVE (AFU_ORTHOLOGUE AFUA_1G10790)-RELATED"/>
    <property type="match status" value="1"/>
</dbReference>
<proteinExistence type="predicted"/>
<dbReference type="InterPro" id="IPR041371">
    <property type="entry name" value="GH92_N"/>
</dbReference>
<dbReference type="Gene3D" id="3.30.2080.10">
    <property type="entry name" value="GH92 mannosidase domain"/>
    <property type="match status" value="1"/>
</dbReference>
<feature type="chain" id="PRO_5034415755" description="Glycosyl hydrolase 92" evidence="2">
    <location>
        <begin position="20"/>
        <end position="802"/>
    </location>
</feature>
<keyword evidence="2" id="KW-0732">Signal</keyword>
<dbReference type="NCBIfam" id="TIGR01180">
    <property type="entry name" value="aman2_put"/>
    <property type="match status" value="1"/>
</dbReference>
<reference evidence="5 6" key="1">
    <citation type="journal article" date="2020" name="Genome Biol. Evol.">
        <title>A new high-quality draft genome assembly of the Chinese cordyceps Ophiocordyceps sinensis.</title>
        <authorList>
            <person name="Shu R."/>
            <person name="Zhang J."/>
            <person name="Meng Q."/>
            <person name="Zhang H."/>
            <person name="Zhou G."/>
            <person name="Li M."/>
            <person name="Wu P."/>
            <person name="Zhao Y."/>
            <person name="Chen C."/>
            <person name="Qin Q."/>
        </authorList>
    </citation>
    <scope>NUCLEOTIDE SEQUENCE [LARGE SCALE GENOMIC DNA]</scope>
    <source>
        <strain evidence="5 6">IOZ07</strain>
    </source>
</reference>
<protein>
    <recommendedName>
        <fullName evidence="7">Glycosyl hydrolase 92</fullName>
    </recommendedName>
</protein>
<dbReference type="FunFam" id="3.30.2080.10:FF:000001">
    <property type="entry name" value="Alpha-1,2-mannosidase subfamily"/>
    <property type="match status" value="1"/>
</dbReference>
<accession>A0A8H4PUY7</accession>
<dbReference type="FunFam" id="1.20.1610.10:FF:000002">
    <property type="entry name" value="Alpha-1,2-mannosidase family protein"/>
    <property type="match status" value="1"/>
</dbReference>
<dbReference type="OrthoDB" id="449263at2759"/>
<dbReference type="GO" id="GO:0005634">
    <property type="term" value="C:nucleus"/>
    <property type="evidence" value="ECO:0007669"/>
    <property type="project" value="TreeGrafter"/>
</dbReference>
<comment type="caution">
    <text evidence="5">The sequence shown here is derived from an EMBL/GenBank/DDBJ whole genome shotgun (WGS) entry which is preliminary data.</text>
</comment>
<dbReference type="GO" id="GO:0005829">
    <property type="term" value="C:cytosol"/>
    <property type="evidence" value="ECO:0007669"/>
    <property type="project" value="TreeGrafter"/>
</dbReference>
<sequence>MTPSATALWVLVHAVGAAAFDVLRYVDPLIGAANGGNVFAGATLPYGMAKAVADTNSGSNQGGFVLDGSPITGFSAMHDSGTGGAPSLGNFPLFAYKSCPGDEINRCVFPKKARARFGSYAPDSVLSRPGHFAVTLDGGPRVDMTTTAHAALFRFTFRGAAPGDRPLILQDLSDLSDSRQDNGSVRVDGSRVTGDAVFVSSFGQGKYRLFFCTDFAGADVVDGGIFVNSRADSAVKQLTVSRSINGYPLPAGAFVRFAGAEKPVYARVGVSFISSEQACASAEREMPDPADFDRHVRAAAEAWRRKLSGVAVEAAGVDESLLKNLYSGIYRTMISPQNYTGENPLWHDGEPYFDSFYCLWDSFRSQIPFLTLVDTAAVADMVRSLISTYEHEGWLPDCRMTLNRGYTQGGSNADNVLADAYIKGVEDQIDWKRGYEAVKKDAEVEPFDWCCHGRGGLDSWKALGYIPVEDFDYRGFGTMTRSVSRTLEYAYNDFCVSQLAAGLGHRSDAEKYASSSGKWRNLFRGDQPSLFKNGSDTGFRGFFQPRNLNQTWASQNPLLCSNIEPGGSCSLQNTGPETFESSIWEYGFFVPHAQAELIGLYGGPDAFVRRLDFLHDQGITYIGNEPAFLTVFQYHYAGRPALSARRSHFYVPRFFAPTPPGLPGNDDSGAMGSFLAFSMMGLFPNPGQDVYLVTPPFFESVRITSPVTGKTATVRNVNFDAAYKNICIQSATLDGRPYTKNWIDHSFFTQGKELVLTLGDKESAWGTAPGDLPPSVKSRAGSDGASAVETPRGVDDDAREEL</sequence>
<dbReference type="InterPro" id="IPR014718">
    <property type="entry name" value="GH-type_carb-bd"/>
</dbReference>
<dbReference type="GO" id="GO:0005975">
    <property type="term" value="P:carbohydrate metabolic process"/>
    <property type="evidence" value="ECO:0007669"/>
    <property type="project" value="InterPro"/>
</dbReference>
<organism evidence="5 6">
    <name type="scientific">Ophiocordyceps sinensis</name>
    <dbReference type="NCBI Taxonomy" id="72228"/>
    <lineage>
        <taxon>Eukaryota</taxon>
        <taxon>Fungi</taxon>
        <taxon>Dikarya</taxon>
        <taxon>Ascomycota</taxon>
        <taxon>Pezizomycotina</taxon>
        <taxon>Sordariomycetes</taxon>
        <taxon>Hypocreomycetidae</taxon>
        <taxon>Hypocreales</taxon>
        <taxon>Ophiocordycipitaceae</taxon>
        <taxon>Ophiocordyceps</taxon>
    </lineage>
</organism>
<feature type="domain" description="Glycosyl hydrolase family 92" evidence="3">
    <location>
        <begin position="277"/>
        <end position="760"/>
    </location>
</feature>
<evidence type="ECO:0000256" key="1">
    <source>
        <dbReference type="SAM" id="MobiDB-lite"/>
    </source>
</evidence>
<dbReference type="InterPro" id="IPR050883">
    <property type="entry name" value="PNGase"/>
</dbReference>
<dbReference type="GO" id="GO:0006516">
    <property type="term" value="P:glycoprotein catabolic process"/>
    <property type="evidence" value="ECO:0007669"/>
    <property type="project" value="TreeGrafter"/>
</dbReference>
<dbReference type="PANTHER" id="PTHR12143">
    <property type="entry name" value="PEPTIDE N-GLYCANASE PNGASE -RELATED"/>
    <property type="match status" value="1"/>
</dbReference>
<feature type="signal peptide" evidence="2">
    <location>
        <begin position="1"/>
        <end position="19"/>
    </location>
</feature>
<dbReference type="FunFam" id="1.20.1050.60:FF:000002">
    <property type="entry name" value="Glycosyl hydrolase family 92"/>
    <property type="match status" value="1"/>
</dbReference>
<feature type="region of interest" description="Disordered" evidence="1">
    <location>
        <begin position="765"/>
        <end position="802"/>
    </location>
</feature>
<dbReference type="Pfam" id="PF17678">
    <property type="entry name" value="Glyco_hydro_92N"/>
    <property type="match status" value="1"/>
</dbReference>
<evidence type="ECO:0000313" key="6">
    <source>
        <dbReference type="Proteomes" id="UP000557566"/>
    </source>
</evidence>
<name>A0A8H4PUY7_9HYPO</name>
<dbReference type="EMBL" id="JAAVMX010000003">
    <property type="protein sequence ID" value="KAF4510971.1"/>
    <property type="molecule type" value="Genomic_DNA"/>
</dbReference>
<feature type="compositionally biased region" description="Basic and acidic residues" evidence="1">
    <location>
        <begin position="792"/>
        <end position="802"/>
    </location>
</feature>
<dbReference type="InterPro" id="IPR008928">
    <property type="entry name" value="6-hairpin_glycosidase_sf"/>
</dbReference>
<feature type="domain" description="Glycosyl hydrolase family 92 N-terminal" evidence="4">
    <location>
        <begin position="25"/>
        <end position="271"/>
    </location>
</feature>
<evidence type="ECO:0000256" key="2">
    <source>
        <dbReference type="SAM" id="SignalP"/>
    </source>
</evidence>
<evidence type="ECO:0000313" key="5">
    <source>
        <dbReference type="EMBL" id="KAF4510971.1"/>
    </source>
</evidence>
<dbReference type="Gene3D" id="1.20.1050.60">
    <property type="entry name" value="alpha-1,2-mannosidase"/>
    <property type="match status" value="1"/>
</dbReference>
<gene>
    <name evidence="5" type="ORF">G6O67_002814</name>
</gene>